<proteinExistence type="predicted"/>
<dbReference type="AlphaFoldDB" id="A0A087UNK0"/>
<dbReference type="Proteomes" id="UP000054359">
    <property type="component" value="Unassembled WGS sequence"/>
</dbReference>
<evidence type="ECO:0000256" key="1">
    <source>
        <dbReference type="SAM" id="MobiDB-lite"/>
    </source>
</evidence>
<protein>
    <submittedName>
        <fullName evidence="2">Uncharacterized protein</fullName>
    </submittedName>
</protein>
<feature type="region of interest" description="Disordered" evidence="1">
    <location>
        <begin position="36"/>
        <end position="66"/>
    </location>
</feature>
<name>A0A087UNK0_STEMI</name>
<feature type="non-terminal residue" evidence="2">
    <location>
        <position position="522"/>
    </location>
</feature>
<keyword evidence="3" id="KW-1185">Reference proteome</keyword>
<feature type="compositionally biased region" description="Basic and acidic residues" evidence="1">
    <location>
        <begin position="36"/>
        <end position="62"/>
    </location>
</feature>
<accession>A0A087UNK0</accession>
<organism evidence="2 3">
    <name type="scientific">Stegodyphus mimosarum</name>
    <name type="common">African social velvet spider</name>
    <dbReference type="NCBI Taxonomy" id="407821"/>
    <lineage>
        <taxon>Eukaryota</taxon>
        <taxon>Metazoa</taxon>
        <taxon>Ecdysozoa</taxon>
        <taxon>Arthropoda</taxon>
        <taxon>Chelicerata</taxon>
        <taxon>Arachnida</taxon>
        <taxon>Araneae</taxon>
        <taxon>Araneomorphae</taxon>
        <taxon>Entelegynae</taxon>
        <taxon>Eresoidea</taxon>
        <taxon>Eresidae</taxon>
        <taxon>Stegodyphus</taxon>
    </lineage>
</organism>
<sequence>MPNSNDAPTAFLSKEVSCTESKGKENLSPIIDIKFDKNSKIPPSRPDDKYLQRNSALEESRKTQNLLKPSLAVESKTVTDNIEPLAKQKQSLENQAVKNLLNKLSPTPKCEEISKDADAVKSAKVDAKTGKFSENTESEVRNITQRIDDSSAVRIKTVPTTTKDKVLSLADLPTSEMQTICQDVNFNKIKLNKNSAPTSNMQLIPDNKSVEKDVPVIIPPVSEKLHSVLKPENVRDKDMIRKEPEANSMENLKTSCTLQSAFNESNVARTPDVDTKSKAHKLPGNSNADIMQVSNKISSHLLKDTNSNLVISKTPEGDNIREISKPDVIGSHKEVKDDAICDKKDSTGVTSKENICTAGSKLHSSHLNDSEANNIFFPILSPAFESSLTNELSDQGNLLNSINKQTDKREKKGDTLNYKKTNKERSVDDTDFKSEVDLEKKKLESPKIINQSFAESQNNLSESKSFFQVPESGIKGVKSSVNKNSSVEAVNDSMIYGKKAVKCPPDSKYETFTGKENKVIPS</sequence>
<evidence type="ECO:0000313" key="3">
    <source>
        <dbReference type="Proteomes" id="UP000054359"/>
    </source>
</evidence>
<gene>
    <name evidence="2" type="ORF">X975_04007</name>
</gene>
<evidence type="ECO:0000313" key="2">
    <source>
        <dbReference type="EMBL" id="KFM78939.1"/>
    </source>
</evidence>
<reference evidence="2 3" key="1">
    <citation type="submission" date="2013-11" db="EMBL/GenBank/DDBJ databases">
        <title>Genome sequencing of Stegodyphus mimosarum.</title>
        <authorList>
            <person name="Bechsgaard J."/>
        </authorList>
    </citation>
    <scope>NUCLEOTIDE SEQUENCE [LARGE SCALE GENOMIC DNA]</scope>
</reference>
<dbReference type="EMBL" id="KK120747">
    <property type="protein sequence ID" value="KFM78939.1"/>
    <property type="molecule type" value="Genomic_DNA"/>
</dbReference>